<dbReference type="GO" id="GO:0005198">
    <property type="term" value="F:structural molecule activity"/>
    <property type="evidence" value="ECO:0007669"/>
    <property type="project" value="UniProtKB-UniRule"/>
</dbReference>
<dbReference type="PANTHER" id="PTHR34653:SF1">
    <property type="entry name" value="FLAGELLAR HOOK-BASAL BODY COMPLEX PROTEIN FLIE"/>
    <property type="match status" value="1"/>
</dbReference>
<evidence type="ECO:0000256" key="3">
    <source>
        <dbReference type="ARBA" id="ARBA00023143"/>
    </source>
</evidence>
<dbReference type="EMBL" id="FQXD01000002">
    <property type="protein sequence ID" value="SHG85905.1"/>
    <property type="molecule type" value="Genomic_DNA"/>
</dbReference>
<proteinExistence type="inferred from homology"/>
<evidence type="ECO:0000256" key="2">
    <source>
        <dbReference type="ARBA" id="ARBA00009272"/>
    </source>
</evidence>
<keyword evidence="3 4" id="KW-0975">Bacterial flagellum</keyword>
<dbReference type="OrthoDB" id="9812413at2"/>
<reference evidence="8" key="1">
    <citation type="submission" date="2016-11" db="EMBL/GenBank/DDBJ databases">
        <authorList>
            <person name="Varghese N."/>
            <person name="Submissions S."/>
        </authorList>
    </citation>
    <scope>NUCLEOTIDE SEQUENCE [LARGE SCALE GENOMIC DNA]</scope>
    <source>
        <strain evidence="8">CGMCC 1.6496</strain>
    </source>
</reference>
<dbReference type="RefSeq" id="WP_073005098.1">
    <property type="nucleotide sequence ID" value="NZ_FQXD01000002.1"/>
</dbReference>
<dbReference type="PANTHER" id="PTHR34653">
    <property type="match status" value="1"/>
</dbReference>
<keyword evidence="7" id="KW-0969">Cilium</keyword>
<gene>
    <name evidence="4" type="primary">fliE</name>
    <name evidence="7" type="ORF">SAMN05421807_102106</name>
</gene>
<accession>A0A1M5N8V1</accession>
<feature type="compositionally biased region" description="Polar residues" evidence="6">
    <location>
        <begin position="1"/>
        <end position="22"/>
    </location>
</feature>
<dbReference type="Pfam" id="PF02049">
    <property type="entry name" value="FliE"/>
    <property type="match status" value="1"/>
</dbReference>
<dbReference type="PRINTS" id="PR01006">
    <property type="entry name" value="FLGHOOKFLIE"/>
</dbReference>
<dbReference type="GO" id="GO:0009425">
    <property type="term" value="C:bacterial-type flagellum basal body"/>
    <property type="evidence" value="ECO:0007669"/>
    <property type="project" value="UniProtKB-SubCell"/>
</dbReference>
<evidence type="ECO:0000313" key="8">
    <source>
        <dbReference type="Proteomes" id="UP000184079"/>
    </source>
</evidence>
<organism evidence="7 8">
    <name type="scientific">Virgibacillus chiguensis</name>
    <dbReference type="NCBI Taxonomy" id="411959"/>
    <lineage>
        <taxon>Bacteria</taxon>
        <taxon>Bacillati</taxon>
        <taxon>Bacillota</taxon>
        <taxon>Bacilli</taxon>
        <taxon>Bacillales</taxon>
        <taxon>Bacillaceae</taxon>
        <taxon>Virgibacillus</taxon>
    </lineage>
</organism>
<dbReference type="HAMAP" id="MF_00724">
    <property type="entry name" value="FliE"/>
    <property type="match status" value="1"/>
</dbReference>
<name>A0A1M5N8V1_9BACI</name>
<dbReference type="AlphaFoldDB" id="A0A1M5N8V1"/>
<evidence type="ECO:0000313" key="7">
    <source>
        <dbReference type="EMBL" id="SHG85905.1"/>
    </source>
</evidence>
<evidence type="ECO:0000256" key="4">
    <source>
        <dbReference type="HAMAP-Rule" id="MF_00724"/>
    </source>
</evidence>
<protein>
    <recommendedName>
        <fullName evidence="4 5">Flagellar hook-basal body complex protein FliE</fullName>
    </recommendedName>
</protein>
<feature type="region of interest" description="Disordered" evidence="6">
    <location>
        <begin position="1"/>
        <end position="24"/>
    </location>
</feature>
<comment type="similarity">
    <text evidence="2 4">Belongs to the FliE family.</text>
</comment>
<dbReference type="Proteomes" id="UP000184079">
    <property type="component" value="Unassembled WGS sequence"/>
</dbReference>
<evidence type="ECO:0000256" key="6">
    <source>
        <dbReference type="SAM" id="MobiDB-lite"/>
    </source>
</evidence>
<keyword evidence="8" id="KW-1185">Reference proteome</keyword>
<dbReference type="InterPro" id="IPR001624">
    <property type="entry name" value="FliE"/>
</dbReference>
<evidence type="ECO:0000256" key="1">
    <source>
        <dbReference type="ARBA" id="ARBA00004117"/>
    </source>
</evidence>
<dbReference type="GO" id="GO:0071973">
    <property type="term" value="P:bacterial-type flagellum-dependent cell motility"/>
    <property type="evidence" value="ECO:0007669"/>
    <property type="project" value="InterPro"/>
</dbReference>
<evidence type="ECO:0000256" key="5">
    <source>
        <dbReference type="NCBIfam" id="TIGR00205"/>
    </source>
</evidence>
<sequence>MIQRISNPITELSPNATVQSKPKISPGEAQAKFASALKNAINNVNEVQAISDEKTEAMAKGDITDLHDVMIASQKSSIALEATVQVQSKAVEAYKEMMSMQV</sequence>
<dbReference type="NCBIfam" id="TIGR00205">
    <property type="entry name" value="fliE"/>
    <property type="match status" value="1"/>
</dbReference>
<comment type="subcellular location">
    <subcellularLocation>
        <location evidence="1 4">Bacterial flagellum basal body</location>
    </subcellularLocation>
</comment>
<dbReference type="GO" id="GO:0003774">
    <property type="term" value="F:cytoskeletal motor activity"/>
    <property type="evidence" value="ECO:0007669"/>
    <property type="project" value="InterPro"/>
</dbReference>
<keyword evidence="7" id="KW-0282">Flagellum</keyword>
<keyword evidence="7" id="KW-0966">Cell projection</keyword>